<dbReference type="Gene3D" id="3.30.420.10">
    <property type="entry name" value="Ribonuclease H-like superfamily/Ribonuclease H"/>
    <property type="match status" value="1"/>
</dbReference>
<dbReference type="InterPro" id="IPR025948">
    <property type="entry name" value="HTH-like_dom"/>
</dbReference>
<dbReference type="Pfam" id="PF13276">
    <property type="entry name" value="HTH_21"/>
    <property type="match status" value="1"/>
</dbReference>
<dbReference type="Proteomes" id="UP001232493">
    <property type="component" value="Chromosome"/>
</dbReference>
<sequence length="324" mass="38391">MIVFKYRDFGVSTSFLLNRYNISSSSFYYNTRLFFVVKRTRKSYFKGHSYTADGKKVSDDYIKQLLVDLLSIDDPLNPEFFYKTLGSKKLAAIFRHKYNIIINHKKIHRLRKELNLIRNYRHHPKHPKRRPKNHDITRPNQYWESDIKFIPTKYDGYIAILTIIDSFDRAVVGVYIGNSIKAKDFISTLRKAINFRGATPDNLIIRTDNGPQFKAKITAAFMDELNIIHEFGYKNNPNSQAYIESFHSSVQREFVESIEFEHIDDVYNYYISYIYFYNNLRPHGSLNYFTPDFVFNLFSNQDIDSNLDEIKSIKFNDFIVCVKK</sequence>
<proteinExistence type="predicted"/>
<dbReference type="InterPro" id="IPR036397">
    <property type="entry name" value="RNaseH_sf"/>
</dbReference>
<reference evidence="4 6" key="1">
    <citation type="submission" date="2021-02" db="EMBL/GenBank/DDBJ databases">
        <title>Characterization of Marinitoga sp. nov. str. BP5-C20A.</title>
        <authorList>
            <person name="Erauso G."/>
            <person name="Postec A."/>
        </authorList>
    </citation>
    <scope>NUCLEOTIDE SEQUENCE [LARGE SCALE GENOMIC DNA]</scope>
    <source>
        <strain evidence="4 6">BP5-C20A</strain>
    </source>
</reference>
<organism evidence="4 6">
    <name type="scientific">Marinitoga aeolica</name>
    <dbReference type="NCBI Taxonomy" id="2809031"/>
    <lineage>
        <taxon>Bacteria</taxon>
        <taxon>Thermotogati</taxon>
        <taxon>Thermotogota</taxon>
        <taxon>Thermotogae</taxon>
        <taxon>Petrotogales</taxon>
        <taxon>Petrotogaceae</taxon>
        <taxon>Marinitoga</taxon>
    </lineage>
</organism>
<evidence type="ECO:0000313" key="6">
    <source>
        <dbReference type="Proteomes" id="UP001232493"/>
    </source>
</evidence>
<dbReference type="SUPFAM" id="SSF53098">
    <property type="entry name" value="Ribonuclease H-like"/>
    <property type="match status" value="1"/>
</dbReference>
<dbReference type="InterPro" id="IPR012337">
    <property type="entry name" value="RNaseH-like_sf"/>
</dbReference>
<dbReference type="PANTHER" id="PTHR47515">
    <property type="entry name" value="LOW CALCIUM RESPONSE LOCUS PROTEIN T"/>
    <property type="match status" value="1"/>
</dbReference>
<dbReference type="Pfam" id="PF00665">
    <property type="entry name" value="rve"/>
    <property type="match status" value="1"/>
</dbReference>
<accession>A0ABY8PPW5</accession>
<gene>
    <name evidence="5" type="ORF">JRV97_02630</name>
    <name evidence="2" type="ORF">JRV97_08260</name>
    <name evidence="3" type="ORF">JRV97_08525</name>
    <name evidence="4" type="ORF">JRV97_09890</name>
</gene>
<dbReference type="InterPro" id="IPR048020">
    <property type="entry name" value="Transpos_IS3"/>
</dbReference>
<evidence type="ECO:0000313" key="2">
    <source>
        <dbReference type="EMBL" id="WGS64360.1"/>
    </source>
</evidence>
<dbReference type="PANTHER" id="PTHR47515:SF2">
    <property type="entry name" value="INTEGRASE CORE DOMAIN PROTEIN"/>
    <property type="match status" value="1"/>
</dbReference>
<dbReference type="RefSeq" id="WP_280997953.1">
    <property type="nucleotide sequence ID" value="NZ_CP069362.1"/>
</dbReference>
<dbReference type="EMBL" id="CP069362">
    <property type="protein sequence ID" value="WGS65473.1"/>
    <property type="molecule type" value="Genomic_DNA"/>
</dbReference>
<dbReference type="InterPro" id="IPR001584">
    <property type="entry name" value="Integrase_cat-core"/>
</dbReference>
<name>A0ABY8PPW5_9BACT</name>
<evidence type="ECO:0000313" key="5">
    <source>
        <dbReference type="EMBL" id="WGS65473.1"/>
    </source>
</evidence>
<evidence type="ECO:0000313" key="3">
    <source>
        <dbReference type="EMBL" id="WGS64413.1"/>
    </source>
</evidence>
<dbReference type="EMBL" id="CP069362">
    <property type="protein sequence ID" value="WGS64360.1"/>
    <property type="molecule type" value="Genomic_DNA"/>
</dbReference>
<protein>
    <submittedName>
        <fullName evidence="4">IS3 family transposase</fullName>
    </submittedName>
</protein>
<dbReference type="PROSITE" id="PS50994">
    <property type="entry name" value="INTEGRASE"/>
    <property type="match status" value="1"/>
</dbReference>
<keyword evidence="6" id="KW-1185">Reference proteome</keyword>
<evidence type="ECO:0000259" key="1">
    <source>
        <dbReference type="PROSITE" id="PS50994"/>
    </source>
</evidence>
<dbReference type="NCBIfam" id="NF033516">
    <property type="entry name" value="transpos_IS3"/>
    <property type="match status" value="1"/>
</dbReference>
<feature type="domain" description="Integrase catalytic" evidence="1">
    <location>
        <begin position="135"/>
        <end position="299"/>
    </location>
</feature>
<evidence type="ECO:0000313" key="4">
    <source>
        <dbReference type="EMBL" id="WGS64662.1"/>
    </source>
</evidence>
<dbReference type="EMBL" id="CP069362">
    <property type="protein sequence ID" value="WGS64662.1"/>
    <property type="molecule type" value="Genomic_DNA"/>
</dbReference>
<dbReference type="EMBL" id="CP069362">
    <property type="protein sequence ID" value="WGS64413.1"/>
    <property type="molecule type" value="Genomic_DNA"/>
</dbReference>